<dbReference type="Gene3D" id="1.20.1250.20">
    <property type="entry name" value="MFS general substrate transporter like domains"/>
    <property type="match status" value="1"/>
</dbReference>
<dbReference type="WBParaSite" id="Hba_12710">
    <property type="protein sequence ID" value="Hba_12710"/>
    <property type="gene ID" value="Hba_12710"/>
</dbReference>
<reference evidence="7" key="1">
    <citation type="submission" date="2016-11" db="UniProtKB">
        <authorList>
            <consortium name="WormBaseParasite"/>
        </authorList>
    </citation>
    <scope>IDENTIFICATION</scope>
</reference>
<keyword evidence="6" id="KW-1185">Reference proteome</keyword>
<feature type="transmembrane region" description="Helical" evidence="5">
    <location>
        <begin position="157"/>
        <end position="177"/>
    </location>
</feature>
<feature type="transmembrane region" description="Helical" evidence="5">
    <location>
        <begin position="232"/>
        <end position="257"/>
    </location>
</feature>
<dbReference type="Proteomes" id="UP000095283">
    <property type="component" value="Unplaced"/>
</dbReference>
<evidence type="ECO:0000256" key="4">
    <source>
        <dbReference type="ARBA" id="ARBA00023136"/>
    </source>
</evidence>
<protein>
    <submittedName>
        <fullName evidence="7">MFS domain-containing protein</fullName>
    </submittedName>
</protein>
<dbReference type="GO" id="GO:0016020">
    <property type="term" value="C:membrane"/>
    <property type="evidence" value="ECO:0007669"/>
    <property type="project" value="UniProtKB-SubCell"/>
</dbReference>
<evidence type="ECO:0000256" key="3">
    <source>
        <dbReference type="ARBA" id="ARBA00022989"/>
    </source>
</evidence>
<feature type="transmembrane region" description="Helical" evidence="5">
    <location>
        <begin position="277"/>
        <end position="299"/>
    </location>
</feature>
<organism evidence="6 7">
    <name type="scientific">Heterorhabditis bacteriophora</name>
    <name type="common">Entomopathogenic nematode worm</name>
    <dbReference type="NCBI Taxonomy" id="37862"/>
    <lineage>
        <taxon>Eukaryota</taxon>
        <taxon>Metazoa</taxon>
        <taxon>Ecdysozoa</taxon>
        <taxon>Nematoda</taxon>
        <taxon>Chromadorea</taxon>
        <taxon>Rhabditida</taxon>
        <taxon>Rhabditina</taxon>
        <taxon>Rhabditomorpha</taxon>
        <taxon>Strongyloidea</taxon>
        <taxon>Heterorhabditidae</taxon>
        <taxon>Heterorhabditis</taxon>
    </lineage>
</organism>
<dbReference type="PANTHER" id="PTHR23503:SF108">
    <property type="entry name" value="MAJOR FACILITATOR SUPERFAMILY (MFS) PROFILE DOMAIN-CONTAINING PROTEIN"/>
    <property type="match status" value="1"/>
</dbReference>
<evidence type="ECO:0000313" key="6">
    <source>
        <dbReference type="Proteomes" id="UP000095283"/>
    </source>
</evidence>
<dbReference type="InterPro" id="IPR036259">
    <property type="entry name" value="MFS_trans_sf"/>
</dbReference>
<feature type="transmembrane region" description="Helical" evidence="5">
    <location>
        <begin position="81"/>
        <end position="102"/>
    </location>
</feature>
<dbReference type="InterPro" id="IPR045263">
    <property type="entry name" value="GLUT"/>
</dbReference>
<dbReference type="SUPFAM" id="SSF103473">
    <property type="entry name" value="MFS general substrate transporter"/>
    <property type="match status" value="1"/>
</dbReference>
<proteinExistence type="predicted"/>
<dbReference type="Pfam" id="PF00083">
    <property type="entry name" value="Sugar_tr"/>
    <property type="match status" value="2"/>
</dbReference>
<evidence type="ECO:0000256" key="5">
    <source>
        <dbReference type="SAM" id="Phobius"/>
    </source>
</evidence>
<keyword evidence="4 5" id="KW-0472">Membrane</keyword>
<evidence type="ECO:0000256" key="2">
    <source>
        <dbReference type="ARBA" id="ARBA00022692"/>
    </source>
</evidence>
<feature type="transmembrane region" description="Helical" evidence="5">
    <location>
        <begin position="7"/>
        <end position="24"/>
    </location>
</feature>
<evidence type="ECO:0000256" key="1">
    <source>
        <dbReference type="ARBA" id="ARBA00004370"/>
    </source>
</evidence>
<dbReference type="PANTHER" id="PTHR23503">
    <property type="entry name" value="SOLUTE CARRIER FAMILY 2"/>
    <property type="match status" value="1"/>
</dbReference>
<dbReference type="GO" id="GO:0015149">
    <property type="term" value="F:hexose transmembrane transporter activity"/>
    <property type="evidence" value="ECO:0007669"/>
    <property type="project" value="TreeGrafter"/>
</dbReference>
<sequence length="357" mass="40000">MACPRGRIVNLLALFGFMSVIINFPEGYTNSYPNTSHKSFVTFINQSIGHRGNCSSLVGQLALLEAVKKPSPDFYIKYSKITTYLGLPIIPALISLIVLIPLKETPKHLLLKSKHKEAARRSVLFYQGGDTDVDMVLSEILKEGSQTIPSSSTFQDMLIVSFWPITYLSTSFLESIFPVNIAQFASLLFILSNFVAAILGLVIIQRIGLGPIAFFITSELVTQQYRSLLQSIVFALNTVMTLIFSSATLPLYTAIGVSNKFKSKSFLQNADFTLVQLQVWVFIPLFIIPNILSLIYLYYKMPETKGREIHQVVDELLGKGQFNVSHSKIKVHYGIPGKCMRNKIDDTQRESITLRTI</sequence>
<keyword evidence="2 5" id="KW-0812">Transmembrane</keyword>
<keyword evidence="3 5" id="KW-1133">Transmembrane helix</keyword>
<comment type="subcellular location">
    <subcellularLocation>
        <location evidence="1">Membrane</location>
    </subcellularLocation>
</comment>
<accession>A0A1I7X541</accession>
<dbReference type="AlphaFoldDB" id="A0A1I7X541"/>
<dbReference type="InterPro" id="IPR005828">
    <property type="entry name" value="MFS_sugar_transport-like"/>
</dbReference>
<name>A0A1I7X541_HETBA</name>
<evidence type="ECO:0000313" key="7">
    <source>
        <dbReference type="WBParaSite" id="Hba_12710"/>
    </source>
</evidence>